<evidence type="ECO:0000313" key="2">
    <source>
        <dbReference type="Proteomes" id="UP001163603"/>
    </source>
</evidence>
<sequence length="160" mass="18201">MGHKNLLRLSGCCLDTRTPILVFESVEYGTEIDETHIRGELAGTKGFVTPEYITTNDCNEKCDVYSFGVSLLVLLTGQRVFYPSEGEDFYLSDHVKKYFENDRLIEIVDPIIVGEELSPVKEQQLQAFTEFALKCVSESAEDRPTMVDIAKQIRKMYRSS</sequence>
<evidence type="ECO:0000313" key="1">
    <source>
        <dbReference type="EMBL" id="KAJ0043219.1"/>
    </source>
</evidence>
<reference evidence="2" key="1">
    <citation type="journal article" date="2023" name="G3 (Bethesda)">
        <title>Genome assembly and association tests identify interacting loci associated with vigor, precocity, and sex in interspecific pistachio rootstocks.</title>
        <authorList>
            <person name="Palmer W."/>
            <person name="Jacygrad E."/>
            <person name="Sagayaradj S."/>
            <person name="Cavanaugh K."/>
            <person name="Han R."/>
            <person name="Bertier L."/>
            <person name="Beede B."/>
            <person name="Kafkas S."/>
            <person name="Golino D."/>
            <person name="Preece J."/>
            <person name="Michelmore R."/>
        </authorList>
    </citation>
    <scope>NUCLEOTIDE SEQUENCE [LARGE SCALE GENOMIC DNA]</scope>
</reference>
<name>A0ACC0YZN9_9ROSI</name>
<organism evidence="1 2">
    <name type="scientific">Pistacia integerrima</name>
    <dbReference type="NCBI Taxonomy" id="434235"/>
    <lineage>
        <taxon>Eukaryota</taxon>
        <taxon>Viridiplantae</taxon>
        <taxon>Streptophyta</taxon>
        <taxon>Embryophyta</taxon>
        <taxon>Tracheophyta</taxon>
        <taxon>Spermatophyta</taxon>
        <taxon>Magnoliopsida</taxon>
        <taxon>eudicotyledons</taxon>
        <taxon>Gunneridae</taxon>
        <taxon>Pentapetalae</taxon>
        <taxon>rosids</taxon>
        <taxon>malvids</taxon>
        <taxon>Sapindales</taxon>
        <taxon>Anacardiaceae</taxon>
        <taxon>Pistacia</taxon>
    </lineage>
</organism>
<accession>A0ACC0YZN9</accession>
<protein>
    <submittedName>
        <fullName evidence="1">Uncharacterized protein</fullName>
    </submittedName>
</protein>
<keyword evidence="2" id="KW-1185">Reference proteome</keyword>
<dbReference type="EMBL" id="CM047739">
    <property type="protein sequence ID" value="KAJ0043219.1"/>
    <property type="molecule type" value="Genomic_DNA"/>
</dbReference>
<proteinExistence type="predicted"/>
<comment type="caution">
    <text evidence="1">The sequence shown here is derived from an EMBL/GenBank/DDBJ whole genome shotgun (WGS) entry which is preliminary data.</text>
</comment>
<dbReference type="Proteomes" id="UP001163603">
    <property type="component" value="Chromosome 4"/>
</dbReference>
<gene>
    <name evidence="1" type="ORF">Pint_17870</name>
</gene>